<dbReference type="InterPro" id="IPR036921">
    <property type="entry name" value="PurM-like_N_sf"/>
</dbReference>
<dbReference type="PANTHER" id="PTHR30303">
    <property type="entry name" value="HYDROGENASE ISOENZYMES FORMATION PROTEIN HYPE"/>
    <property type="match status" value="1"/>
</dbReference>
<dbReference type="Pfam" id="PF02769">
    <property type="entry name" value="AIRS_C"/>
    <property type="match status" value="1"/>
</dbReference>
<dbReference type="Gene3D" id="3.30.1330.10">
    <property type="entry name" value="PurM-like, N-terminal domain"/>
    <property type="match status" value="1"/>
</dbReference>
<comment type="similarity">
    <text evidence="1">Belongs to the HypE family.</text>
</comment>
<dbReference type="Proteomes" id="UP000215086">
    <property type="component" value="Chromosome"/>
</dbReference>
<sequence length="397" mass="42765">MTKRPNHLRFEQRWTRERQDGTRDNQNIFSKRGECAMAEGSFSGSGFQCPLPLSSSDTIQLAHGGGGRLMRQLITELFLPQFRHTGETSEGLREPPHDSAEIRLGDGTRMAFTTDSFVVSPLFFPGGDIGKLAVFGTVNDLAMSGAKPLWLSAGFILEEGLPLDTLRRVVQSMRQAAEEAGVRIITGDTKVVDRGKGDGIYINTTGLGWIPENVHISPSRIRPGDKILLSGDVGRHGIAIMSVREGLQFDNALPSDCAPLHRVVRAMVKRAADAIHCLRDLTRGGLASALNELAMDAHVAMVINEQAIPVEPAVAAACELLGLDPYYVANEGRFVAVVRADAAEELLAVLREQAGCTSAQIIGEVQPAPAGVVELRTALGGSRVLDLLSGEQMPRIC</sequence>
<dbReference type="CDD" id="cd02197">
    <property type="entry name" value="HypE"/>
    <property type="match status" value="1"/>
</dbReference>
<dbReference type="EMBL" id="CP018477">
    <property type="protein sequence ID" value="ASV72901.1"/>
    <property type="molecule type" value="Genomic_DNA"/>
</dbReference>
<dbReference type="InterPro" id="IPR010918">
    <property type="entry name" value="PurM-like_C_dom"/>
</dbReference>
<accession>A0A286RAC5</accession>
<dbReference type="KEGG" id="ttf:THTE_0299"/>
<dbReference type="InterPro" id="IPR036676">
    <property type="entry name" value="PurM-like_C_sf"/>
</dbReference>
<dbReference type="Pfam" id="PF00586">
    <property type="entry name" value="AIRS"/>
    <property type="match status" value="1"/>
</dbReference>
<evidence type="ECO:0000313" key="4">
    <source>
        <dbReference type="EMBL" id="ASV72901.1"/>
    </source>
</evidence>
<name>A0A286RAC5_9BACT</name>
<organism evidence="4 5">
    <name type="scientific">Thermogutta terrifontis</name>
    <dbReference type="NCBI Taxonomy" id="1331910"/>
    <lineage>
        <taxon>Bacteria</taxon>
        <taxon>Pseudomonadati</taxon>
        <taxon>Planctomycetota</taxon>
        <taxon>Planctomycetia</taxon>
        <taxon>Pirellulales</taxon>
        <taxon>Thermoguttaceae</taxon>
        <taxon>Thermogutta</taxon>
    </lineage>
</organism>
<dbReference type="PANTHER" id="PTHR30303:SF0">
    <property type="entry name" value="CARBAMOYL DEHYDRATASE HYPE"/>
    <property type="match status" value="1"/>
</dbReference>
<dbReference type="AlphaFoldDB" id="A0A286RAC5"/>
<dbReference type="GO" id="GO:0051604">
    <property type="term" value="P:protein maturation"/>
    <property type="evidence" value="ECO:0007669"/>
    <property type="project" value="TreeGrafter"/>
</dbReference>
<dbReference type="InterPro" id="IPR016188">
    <property type="entry name" value="PurM-like_N"/>
</dbReference>
<dbReference type="InterPro" id="IPR011854">
    <property type="entry name" value="HypE"/>
</dbReference>
<feature type="domain" description="PurM-like N-terminal" evidence="2">
    <location>
        <begin position="97"/>
        <end position="209"/>
    </location>
</feature>
<gene>
    <name evidence="4" type="ORF">THTE_0299</name>
</gene>
<dbReference type="SUPFAM" id="SSF56042">
    <property type="entry name" value="PurM C-terminal domain-like"/>
    <property type="match status" value="1"/>
</dbReference>
<proteinExistence type="inferred from homology"/>
<evidence type="ECO:0000313" key="5">
    <source>
        <dbReference type="Proteomes" id="UP000215086"/>
    </source>
</evidence>
<dbReference type="SUPFAM" id="SSF55326">
    <property type="entry name" value="PurM N-terminal domain-like"/>
    <property type="match status" value="1"/>
</dbReference>
<evidence type="ECO:0000259" key="2">
    <source>
        <dbReference type="Pfam" id="PF00586"/>
    </source>
</evidence>
<keyword evidence="5" id="KW-1185">Reference proteome</keyword>
<evidence type="ECO:0000256" key="1">
    <source>
        <dbReference type="ARBA" id="ARBA00006243"/>
    </source>
</evidence>
<dbReference type="Gene3D" id="3.90.650.10">
    <property type="entry name" value="PurM-like C-terminal domain"/>
    <property type="match status" value="1"/>
</dbReference>
<dbReference type="NCBIfam" id="TIGR02124">
    <property type="entry name" value="hypE"/>
    <property type="match status" value="1"/>
</dbReference>
<protein>
    <submittedName>
        <fullName evidence="4">[NiFe] hydrogenase metallocenter assembly protein HypE</fullName>
    </submittedName>
</protein>
<evidence type="ECO:0000259" key="3">
    <source>
        <dbReference type="Pfam" id="PF02769"/>
    </source>
</evidence>
<reference evidence="4 5" key="1">
    <citation type="journal article" name="Front. Microbiol.">
        <title>Sugar Metabolism of the First Thermophilic Planctomycete Thermogutta terrifontis: Comparative Genomic and Transcriptomic Approaches.</title>
        <authorList>
            <person name="Elcheninov A.G."/>
            <person name="Menzel P."/>
            <person name="Gudbergsdottir S.R."/>
            <person name="Slesarev A.I."/>
            <person name="Kadnikov V.V."/>
            <person name="Krogh A."/>
            <person name="Bonch-Osmolovskaya E.A."/>
            <person name="Peng X."/>
            <person name="Kublanov I.V."/>
        </authorList>
    </citation>
    <scope>NUCLEOTIDE SEQUENCE [LARGE SCALE GENOMIC DNA]</scope>
    <source>
        <strain evidence="4 5">R1</strain>
    </source>
</reference>
<feature type="domain" description="PurM-like C-terminal" evidence="3">
    <location>
        <begin position="222"/>
        <end position="374"/>
    </location>
</feature>